<accession>A0A9W8CMF9</accession>
<sequence>MITKNLLCTLLLLGTAFMAAVASAQTLLQDGDGHHDRERCRENERRCVGPSNPALYYRCTGGKWVLFSCGSGFRCGDGHEIGPRPDPRQGPPQGPQCLAVKTIPPACINGQRRCVGSSEQGLYYLCTNNQWDLYSCGAGYRCLQTGSLQATCAPAAPECRDGSQRCLGPRNPAGFLTCVNGHWQSQACSFGDTCVNIPGGQINCKVGRRHAI</sequence>
<proteinExistence type="predicted"/>
<evidence type="ECO:0000256" key="1">
    <source>
        <dbReference type="SAM" id="SignalP"/>
    </source>
</evidence>
<dbReference type="EMBL" id="JANBOH010000021">
    <property type="protein sequence ID" value="KAJ1647735.1"/>
    <property type="molecule type" value="Genomic_DNA"/>
</dbReference>
<dbReference type="AlphaFoldDB" id="A0A9W8CMF9"/>
<reference evidence="2" key="1">
    <citation type="submission" date="2022-07" db="EMBL/GenBank/DDBJ databases">
        <title>Phylogenomic reconstructions and comparative analyses of Kickxellomycotina fungi.</title>
        <authorList>
            <person name="Reynolds N.K."/>
            <person name="Stajich J.E."/>
            <person name="Barry K."/>
            <person name="Grigoriev I.V."/>
            <person name="Crous P."/>
            <person name="Smith M.E."/>
        </authorList>
    </citation>
    <scope>NUCLEOTIDE SEQUENCE</scope>
    <source>
        <strain evidence="2">NBRC 105413</strain>
    </source>
</reference>
<keyword evidence="3" id="KW-1185">Reference proteome</keyword>
<feature type="signal peptide" evidence="1">
    <location>
        <begin position="1"/>
        <end position="24"/>
    </location>
</feature>
<organism evidence="2 3">
    <name type="scientific">Coemansia asiatica</name>
    <dbReference type="NCBI Taxonomy" id="1052880"/>
    <lineage>
        <taxon>Eukaryota</taxon>
        <taxon>Fungi</taxon>
        <taxon>Fungi incertae sedis</taxon>
        <taxon>Zoopagomycota</taxon>
        <taxon>Kickxellomycotina</taxon>
        <taxon>Kickxellomycetes</taxon>
        <taxon>Kickxellales</taxon>
        <taxon>Kickxellaceae</taxon>
        <taxon>Coemansia</taxon>
    </lineage>
</organism>
<comment type="caution">
    <text evidence="2">The sequence shown here is derived from an EMBL/GenBank/DDBJ whole genome shotgun (WGS) entry which is preliminary data.</text>
</comment>
<dbReference type="Proteomes" id="UP001145021">
    <property type="component" value="Unassembled WGS sequence"/>
</dbReference>
<evidence type="ECO:0000313" key="3">
    <source>
        <dbReference type="Proteomes" id="UP001145021"/>
    </source>
</evidence>
<protein>
    <submittedName>
        <fullName evidence="2">Uncharacterized protein</fullName>
    </submittedName>
</protein>
<name>A0A9W8CMF9_9FUNG</name>
<evidence type="ECO:0000313" key="2">
    <source>
        <dbReference type="EMBL" id="KAJ1647735.1"/>
    </source>
</evidence>
<keyword evidence="1" id="KW-0732">Signal</keyword>
<gene>
    <name evidence="2" type="ORF">LPJ64_000913</name>
</gene>
<feature type="chain" id="PRO_5040900315" evidence="1">
    <location>
        <begin position="25"/>
        <end position="212"/>
    </location>
</feature>